<evidence type="ECO:0000313" key="8">
    <source>
        <dbReference type="EMBL" id="CAB4943892.1"/>
    </source>
</evidence>
<dbReference type="Pfam" id="PF13350">
    <property type="entry name" value="Y_phosphatase3"/>
    <property type="match status" value="1"/>
</dbReference>
<evidence type="ECO:0000313" key="2">
    <source>
        <dbReference type="EMBL" id="CAB4331876.1"/>
    </source>
</evidence>
<dbReference type="EMBL" id="CAEZXY010000015">
    <property type="protein sequence ID" value="CAB4701235.1"/>
    <property type="molecule type" value="Genomic_DNA"/>
</dbReference>
<accession>A0A6J6ES00</accession>
<reference evidence="4" key="1">
    <citation type="submission" date="2020-05" db="EMBL/GenBank/DDBJ databases">
        <authorList>
            <person name="Chiriac C."/>
            <person name="Salcher M."/>
            <person name="Ghai R."/>
            <person name="Kavagutti S V."/>
        </authorList>
    </citation>
    <scope>NUCLEOTIDE SEQUENCE</scope>
</reference>
<protein>
    <submittedName>
        <fullName evidence="4">Unannotated protein</fullName>
    </submittedName>
</protein>
<dbReference type="InterPro" id="IPR029021">
    <property type="entry name" value="Prot-tyrosine_phosphatase-like"/>
</dbReference>
<dbReference type="InterPro" id="IPR000387">
    <property type="entry name" value="Tyr_Pase_dom"/>
</dbReference>
<dbReference type="EMBL" id="CAEZTY010000010">
    <property type="protein sequence ID" value="CAB4579310.1"/>
    <property type="molecule type" value="Genomic_DNA"/>
</dbReference>
<dbReference type="InterPro" id="IPR016130">
    <property type="entry name" value="Tyr_Pase_AS"/>
</dbReference>
<feature type="domain" description="Tyrosine specific protein phosphatases" evidence="1">
    <location>
        <begin position="157"/>
        <end position="220"/>
    </location>
</feature>
<evidence type="ECO:0000313" key="9">
    <source>
        <dbReference type="EMBL" id="CAB4991113.1"/>
    </source>
</evidence>
<gene>
    <name evidence="4" type="ORF">UFOPK1762_00464</name>
    <name evidence="5" type="ORF">UFOPK1906_00971</name>
    <name evidence="6" type="ORF">UFOPK2624_00562</name>
    <name evidence="7" type="ORF">UFOPK3010_00464</name>
    <name evidence="2" type="ORF">UFOPK3331_00255</name>
    <name evidence="8" type="ORF">UFOPK3785_00385</name>
    <name evidence="9" type="ORF">UFOPK3927_01303</name>
    <name evidence="3" type="ORF">UFOPK4201_00112</name>
    <name evidence="10" type="ORF">UFOPK4371_00329</name>
</gene>
<dbReference type="Gene3D" id="3.90.190.10">
    <property type="entry name" value="Protein tyrosine phosphatase superfamily"/>
    <property type="match status" value="1"/>
</dbReference>
<sequence length="268" mass="29003">MNPPAARSLTLVNEEELALATIHPDRRLSFEGAFNFRDLGGYATTDGRMVKWRTLFRADAVHRLPDAELDQLAAIGLKTVIDLRTGSEVEHGHLHDPARGIQHVHLDVLGEVWKPLDLDDNADARVVLSDLYVHMLDIGAPALSQAFRTLADAEKLPAVFHCAAGKDRTGVLAAMVLSTIGVADHVIVADYAISGANMAELVERLKRDRPEALTAMNDQPSAYLAAPPEAMKRLLDHVNAEYGSMTGYVNSIGISADVIDSLAASLLD</sequence>
<dbReference type="PROSITE" id="PS50056">
    <property type="entry name" value="TYR_PHOSPHATASE_2"/>
    <property type="match status" value="1"/>
</dbReference>
<dbReference type="EMBL" id="CAFBNJ010000012">
    <property type="protein sequence ID" value="CAB4943892.1"/>
    <property type="molecule type" value="Genomic_DNA"/>
</dbReference>
<dbReference type="EMBL" id="CAEUNJ010000003">
    <property type="protein sequence ID" value="CAB4370277.1"/>
    <property type="molecule type" value="Genomic_DNA"/>
</dbReference>
<dbReference type="EMBL" id="CAESAL010000005">
    <property type="protein sequence ID" value="CAB4331876.1"/>
    <property type="molecule type" value="Genomic_DNA"/>
</dbReference>
<dbReference type="AlphaFoldDB" id="A0A6J6ES00"/>
<dbReference type="EMBL" id="CAFAAM010000044">
    <property type="protein sequence ID" value="CAB4798512.1"/>
    <property type="molecule type" value="Genomic_DNA"/>
</dbReference>
<dbReference type="EMBL" id="CAFBOK010000159">
    <property type="protein sequence ID" value="CAB4991113.1"/>
    <property type="molecule type" value="Genomic_DNA"/>
</dbReference>
<organism evidence="4">
    <name type="scientific">freshwater metagenome</name>
    <dbReference type="NCBI Taxonomy" id="449393"/>
    <lineage>
        <taxon>unclassified sequences</taxon>
        <taxon>metagenomes</taxon>
        <taxon>ecological metagenomes</taxon>
    </lineage>
</organism>
<dbReference type="PANTHER" id="PTHR31126:SF1">
    <property type="entry name" value="TYROSINE SPECIFIC PROTEIN PHOSPHATASES DOMAIN-CONTAINING PROTEIN"/>
    <property type="match status" value="1"/>
</dbReference>
<evidence type="ECO:0000259" key="1">
    <source>
        <dbReference type="PROSITE" id="PS50056"/>
    </source>
</evidence>
<dbReference type="EMBL" id="CAEZVC010000053">
    <property type="protein sequence ID" value="CAB4623358.1"/>
    <property type="molecule type" value="Genomic_DNA"/>
</dbReference>
<evidence type="ECO:0000313" key="6">
    <source>
        <dbReference type="EMBL" id="CAB4701235.1"/>
    </source>
</evidence>
<evidence type="ECO:0000313" key="7">
    <source>
        <dbReference type="EMBL" id="CAB4798512.1"/>
    </source>
</evidence>
<dbReference type="GO" id="GO:0004721">
    <property type="term" value="F:phosphoprotein phosphatase activity"/>
    <property type="evidence" value="ECO:0007669"/>
    <property type="project" value="InterPro"/>
</dbReference>
<evidence type="ECO:0000313" key="5">
    <source>
        <dbReference type="EMBL" id="CAB4623358.1"/>
    </source>
</evidence>
<name>A0A6J6ES00_9ZZZZ</name>
<dbReference type="InterPro" id="IPR026893">
    <property type="entry name" value="Tyr/Ser_Pase_IphP-type"/>
</dbReference>
<dbReference type="PANTHER" id="PTHR31126">
    <property type="entry name" value="TYROSINE-PROTEIN PHOSPHATASE"/>
    <property type="match status" value="1"/>
</dbReference>
<dbReference type="SUPFAM" id="SSF52799">
    <property type="entry name" value="(Phosphotyrosine protein) phosphatases II"/>
    <property type="match status" value="1"/>
</dbReference>
<dbReference type="PROSITE" id="PS00383">
    <property type="entry name" value="TYR_PHOSPHATASE_1"/>
    <property type="match status" value="1"/>
</dbReference>
<proteinExistence type="predicted"/>
<evidence type="ECO:0000313" key="4">
    <source>
        <dbReference type="EMBL" id="CAB4579310.1"/>
    </source>
</evidence>
<evidence type="ECO:0000313" key="3">
    <source>
        <dbReference type="EMBL" id="CAB4370277.1"/>
    </source>
</evidence>
<dbReference type="EMBL" id="CAFBRD010000010">
    <property type="protein sequence ID" value="CAB5074525.1"/>
    <property type="molecule type" value="Genomic_DNA"/>
</dbReference>
<evidence type="ECO:0000313" key="10">
    <source>
        <dbReference type="EMBL" id="CAB5074525.1"/>
    </source>
</evidence>